<dbReference type="RefSeq" id="WP_254737704.1">
    <property type="nucleotide sequence ID" value="NZ_JANCLU010000001.1"/>
</dbReference>
<comment type="cofactor">
    <cofactor evidence="1">
        <name>Zn(2+)</name>
        <dbReference type="ChEBI" id="CHEBI:29105"/>
    </cofactor>
</comment>
<dbReference type="InterPro" id="IPR055156">
    <property type="entry name" value="HutF-like_N"/>
</dbReference>
<dbReference type="Gene3D" id="3.20.20.140">
    <property type="entry name" value="Metal-dependent hydrolases"/>
    <property type="match status" value="1"/>
</dbReference>
<dbReference type="NCBIfam" id="TIGR02022">
    <property type="entry name" value="hutF"/>
    <property type="match status" value="1"/>
</dbReference>
<evidence type="ECO:0000259" key="5">
    <source>
        <dbReference type="Pfam" id="PF01979"/>
    </source>
</evidence>
<sequence length="452" mass="47924">MTTLHAGQALTPSGWLRDVRIVVEDGRIASVQANAAAEANDEVCAVLLPAVGNVHSHAFQRGMAGLAETRGSSADSFWSWRDTMYRFALSMTPEQVEAVAAQLYVEMLEAGFGRVGEFHYLHHDRNGQPYAAPAEMAQRIVAAAGDTGIGLTLLPVFYAHAGFGGIAPSPLQRRFVCGLDLYARLLEESRAAVAALPGGVVGVAPHSLRAVTPDELGHVLDMAGGGPIHIHVAEQMREVEDCRTWSGARPVQWLLEHAAVDPRWCLIHATHMTGEENEAVVRRGATVGLCPITEASLGDGVFDASRFVAAGGRFGIGSDSNVLVGLGDELRQLEYSQRLKLRARNVLAQPGGSTGRFLFDAALAGGAAALGAPLCGLAPGAPADMVSLDVDDVAFAGRGGDALLDSLVFSARGTGVDSVWTAGRKRVEAGRHVERERVAERFRRVMADLASR</sequence>
<dbReference type="NCBIfam" id="NF006684">
    <property type="entry name" value="PRK09229.1-5"/>
    <property type="match status" value="1"/>
</dbReference>
<dbReference type="PANTHER" id="PTHR11271:SF48">
    <property type="entry name" value="AMIDOHYDROLASE-RELATED DOMAIN-CONTAINING PROTEIN"/>
    <property type="match status" value="1"/>
</dbReference>
<feature type="domain" description="Formimidoylglutamate deiminase N-terminal" evidence="6">
    <location>
        <begin position="1"/>
        <end position="42"/>
    </location>
</feature>
<evidence type="ECO:0000313" key="8">
    <source>
        <dbReference type="Proteomes" id="UP001205890"/>
    </source>
</evidence>
<evidence type="ECO:0000259" key="6">
    <source>
        <dbReference type="Pfam" id="PF22429"/>
    </source>
</evidence>
<dbReference type="InterPro" id="IPR010252">
    <property type="entry name" value="HutF"/>
</dbReference>
<reference evidence="7 8" key="1">
    <citation type="submission" date="2022-07" db="EMBL/GenBank/DDBJ databases">
        <authorList>
            <person name="Li W.-J."/>
            <person name="Deng Q.-Q."/>
        </authorList>
    </citation>
    <scope>NUCLEOTIDE SEQUENCE [LARGE SCALE GENOMIC DNA]</scope>
    <source>
        <strain evidence="7 8">SYSU M60028</strain>
    </source>
</reference>
<evidence type="ECO:0000256" key="1">
    <source>
        <dbReference type="ARBA" id="ARBA00001947"/>
    </source>
</evidence>
<accession>A0ABT1L8P4</accession>
<dbReference type="SUPFAM" id="SSF51338">
    <property type="entry name" value="Composite domain of metallo-dependent hydrolases"/>
    <property type="match status" value="1"/>
</dbReference>
<gene>
    <name evidence="7" type="ORF">NK718_01085</name>
</gene>
<dbReference type="InterPro" id="IPR011059">
    <property type="entry name" value="Metal-dep_hydrolase_composite"/>
</dbReference>
<keyword evidence="4" id="KW-0862">Zinc</keyword>
<evidence type="ECO:0000256" key="4">
    <source>
        <dbReference type="ARBA" id="ARBA00022833"/>
    </source>
</evidence>
<comment type="caution">
    <text evidence="7">The sequence shown here is derived from an EMBL/GenBank/DDBJ whole genome shotgun (WGS) entry which is preliminary data.</text>
</comment>
<dbReference type="InterPro" id="IPR006680">
    <property type="entry name" value="Amidohydro-rel"/>
</dbReference>
<keyword evidence="8" id="KW-1185">Reference proteome</keyword>
<dbReference type="EC" id="3.5.3.13" evidence="7"/>
<protein>
    <submittedName>
        <fullName evidence="7">Formimidoylglutamate deiminase</fullName>
        <ecNumber evidence="7">3.5.3.13</ecNumber>
    </submittedName>
</protein>
<dbReference type="NCBIfam" id="NF006681">
    <property type="entry name" value="PRK09229.1-2"/>
    <property type="match status" value="1"/>
</dbReference>
<dbReference type="PANTHER" id="PTHR11271">
    <property type="entry name" value="GUANINE DEAMINASE"/>
    <property type="match status" value="1"/>
</dbReference>
<name>A0ABT1L8P4_9HYPH</name>
<dbReference type="SUPFAM" id="SSF51556">
    <property type="entry name" value="Metallo-dependent hydrolases"/>
    <property type="match status" value="1"/>
</dbReference>
<keyword evidence="2" id="KW-0479">Metal-binding</keyword>
<dbReference type="InterPro" id="IPR032466">
    <property type="entry name" value="Metal_Hydrolase"/>
</dbReference>
<evidence type="ECO:0000313" key="7">
    <source>
        <dbReference type="EMBL" id="MCP8937100.1"/>
    </source>
</evidence>
<proteinExistence type="predicted"/>
<dbReference type="Gene3D" id="2.30.40.10">
    <property type="entry name" value="Urease, subunit C, domain 1"/>
    <property type="match status" value="1"/>
</dbReference>
<evidence type="ECO:0000256" key="3">
    <source>
        <dbReference type="ARBA" id="ARBA00022801"/>
    </source>
</evidence>
<keyword evidence="3 7" id="KW-0378">Hydrolase</keyword>
<dbReference type="EMBL" id="JANCLU010000001">
    <property type="protein sequence ID" value="MCP8937100.1"/>
    <property type="molecule type" value="Genomic_DNA"/>
</dbReference>
<dbReference type="Pfam" id="PF01979">
    <property type="entry name" value="Amidohydro_1"/>
    <property type="match status" value="1"/>
</dbReference>
<feature type="domain" description="Amidohydrolase-related" evidence="5">
    <location>
        <begin position="47"/>
        <end position="424"/>
    </location>
</feature>
<dbReference type="CDD" id="cd01313">
    <property type="entry name" value="Met_dep_hydrolase_E"/>
    <property type="match status" value="1"/>
</dbReference>
<organism evidence="7 8">
    <name type="scientific">Alsobacter ponti</name>
    <dbReference type="NCBI Taxonomy" id="2962936"/>
    <lineage>
        <taxon>Bacteria</taxon>
        <taxon>Pseudomonadati</taxon>
        <taxon>Pseudomonadota</taxon>
        <taxon>Alphaproteobacteria</taxon>
        <taxon>Hyphomicrobiales</taxon>
        <taxon>Alsobacteraceae</taxon>
        <taxon>Alsobacter</taxon>
    </lineage>
</organism>
<dbReference type="Proteomes" id="UP001205890">
    <property type="component" value="Unassembled WGS sequence"/>
</dbReference>
<evidence type="ECO:0000256" key="2">
    <source>
        <dbReference type="ARBA" id="ARBA00022723"/>
    </source>
</evidence>
<dbReference type="GO" id="GO:0050416">
    <property type="term" value="F:formimidoylglutamate deiminase activity"/>
    <property type="evidence" value="ECO:0007669"/>
    <property type="project" value="UniProtKB-EC"/>
</dbReference>
<dbReference type="InterPro" id="IPR051607">
    <property type="entry name" value="Metallo-dep_hydrolases"/>
</dbReference>
<dbReference type="NCBIfam" id="NF006683">
    <property type="entry name" value="PRK09229.1-4"/>
    <property type="match status" value="1"/>
</dbReference>
<dbReference type="Pfam" id="PF22429">
    <property type="entry name" value="HutF_N"/>
    <property type="match status" value="1"/>
</dbReference>